<reference evidence="8 9" key="1">
    <citation type="journal article" date="2023" name="Nucleic Acids Res.">
        <title>The hologenome of Daphnia magna reveals possible DNA methylation and microbiome-mediated evolution of the host genome.</title>
        <authorList>
            <person name="Chaturvedi A."/>
            <person name="Li X."/>
            <person name="Dhandapani V."/>
            <person name="Marshall H."/>
            <person name="Kissane S."/>
            <person name="Cuenca-Cambronero M."/>
            <person name="Asole G."/>
            <person name="Calvet F."/>
            <person name="Ruiz-Romero M."/>
            <person name="Marangio P."/>
            <person name="Guigo R."/>
            <person name="Rago D."/>
            <person name="Mirbahai L."/>
            <person name="Eastwood N."/>
            <person name="Colbourne J.K."/>
            <person name="Zhou J."/>
            <person name="Mallon E."/>
            <person name="Orsini L."/>
        </authorList>
    </citation>
    <scope>NUCLEOTIDE SEQUENCE [LARGE SCALE GENOMIC DNA]</scope>
    <source>
        <strain evidence="8">LRV0_1</strain>
    </source>
</reference>
<dbReference type="InterPro" id="IPR008983">
    <property type="entry name" value="Tumour_necrosis_fac-like_dom"/>
</dbReference>
<evidence type="ECO:0000256" key="1">
    <source>
        <dbReference type="ARBA" id="ARBA00004613"/>
    </source>
</evidence>
<dbReference type="PANTHER" id="PTHR22923:SF62">
    <property type="entry name" value="CVP18"/>
    <property type="match status" value="1"/>
</dbReference>
<feature type="coiled-coil region" evidence="5">
    <location>
        <begin position="34"/>
        <end position="103"/>
    </location>
</feature>
<evidence type="ECO:0000313" key="8">
    <source>
        <dbReference type="EMBL" id="KAK4010432.1"/>
    </source>
</evidence>
<dbReference type="InterPro" id="IPR001073">
    <property type="entry name" value="C1q_dom"/>
</dbReference>
<dbReference type="SUPFAM" id="SSF49842">
    <property type="entry name" value="TNF-like"/>
    <property type="match status" value="1"/>
</dbReference>
<dbReference type="PANTHER" id="PTHR22923">
    <property type="entry name" value="CEREBELLIN-RELATED"/>
    <property type="match status" value="1"/>
</dbReference>
<name>A0ABQ9ZBZ4_9CRUS</name>
<dbReference type="SMART" id="SM00110">
    <property type="entry name" value="C1Q"/>
    <property type="match status" value="1"/>
</dbReference>
<dbReference type="InterPro" id="IPR050822">
    <property type="entry name" value="Cerebellin_Synaptic_Org"/>
</dbReference>
<sequence length="537" mass="59713">MFQSCAASSTRVRVLMVVMCWMAAIAAVPLEEEFNQLRENYVQLNRIVEKLEKNNALFLAKNTELEEKVTQLEAQQQSHKNTKQDLLSKVNVLESRIQQLESVFVSMFPREKETITTHQTSVQNSFENRPKSIGMARTCAELRAADPSVSSGLHLIDPDGQGVGDSPISVYCNMTTGMTAIPHDSESPLHVGHCADPGCYSRPINYYASSRQMKALVDLSSECHQAIRYDCYYAPLEFSNVPYAWWNDRNGNAKYFWSGGNTDAHTCQCGIDGNCVDATVKCNCDATVPLQLVDSGIITDKDILPITRLNFGRTQLETSSGVHTLGRFECTGQVAITGMPTSCEDLWLIGHTLNGLYNVKGSSMVESVYCDFSKLPDDTGFQHWIGYADLKSAPIYFYVTKSPFPFNTTDTPIPFEVALLNEGNALDLTTGIFTSPRTGIYYFSFTAHSNFKIAPTTSHLQLSLYLNGNLVGSGWHGVVGGMGDHITQRGFHATLHLNAGDKVWVGIESRSQGIYLFDDDRHLTHFTGWLLEEEILR</sequence>
<feature type="domain" description="C1q" evidence="7">
    <location>
        <begin position="390"/>
        <end position="537"/>
    </location>
</feature>
<organism evidence="8 9">
    <name type="scientific">Daphnia magna</name>
    <dbReference type="NCBI Taxonomy" id="35525"/>
    <lineage>
        <taxon>Eukaryota</taxon>
        <taxon>Metazoa</taxon>
        <taxon>Ecdysozoa</taxon>
        <taxon>Arthropoda</taxon>
        <taxon>Crustacea</taxon>
        <taxon>Branchiopoda</taxon>
        <taxon>Diplostraca</taxon>
        <taxon>Cladocera</taxon>
        <taxon>Anomopoda</taxon>
        <taxon>Daphniidae</taxon>
        <taxon>Daphnia</taxon>
    </lineage>
</organism>
<keyword evidence="2" id="KW-0964">Secreted</keyword>
<keyword evidence="9" id="KW-1185">Reference proteome</keyword>
<keyword evidence="3" id="KW-0732">Signal</keyword>
<accession>A0ABQ9ZBZ4</accession>
<evidence type="ECO:0000256" key="6">
    <source>
        <dbReference type="SAM" id="Phobius"/>
    </source>
</evidence>
<comment type="caution">
    <text evidence="8">The sequence shown here is derived from an EMBL/GenBank/DDBJ whole genome shotgun (WGS) entry which is preliminary data.</text>
</comment>
<dbReference type="Pfam" id="PF01410">
    <property type="entry name" value="COLFI"/>
    <property type="match status" value="1"/>
</dbReference>
<proteinExistence type="predicted"/>
<dbReference type="PROSITE" id="PS50871">
    <property type="entry name" value="C1Q"/>
    <property type="match status" value="1"/>
</dbReference>
<evidence type="ECO:0000256" key="3">
    <source>
        <dbReference type="ARBA" id="ARBA00022729"/>
    </source>
</evidence>
<evidence type="ECO:0000256" key="5">
    <source>
        <dbReference type="SAM" id="Coils"/>
    </source>
</evidence>
<dbReference type="InterPro" id="IPR000885">
    <property type="entry name" value="Fib_collagen_C"/>
</dbReference>
<dbReference type="EMBL" id="JAOYFB010000003">
    <property type="protein sequence ID" value="KAK4010432.1"/>
    <property type="molecule type" value="Genomic_DNA"/>
</dbReference>
<keyword evidence="4" id="KW-0176">Collagen</keyword>
<evidence type="ECO:0000313" key="9">
    <source>
        <dbReference type="Proteomes" id="UP001234178"/>
    </source>
</evidence>
<keyword evidence="6" id="KW-0812">Transmembrane</keyword>
<keyword evidence="6" id="KW-1133">Transmembrane helix</keyword>
<dbReference type="Gene3D" id="2.60.120.40">
    <property type="match status" value="1"/>
</dbReference>
<protein>
    <recommendedName>
        <fullName evidence="7">C1q domain-containing protein</fullName>
    </recommendedName>
</protein>
<dbReference type="Gene3D" id="2.60.120.1000">
    <property type="match status" value="1"/>
</dbReference>
<feature type="transmembrane region" description="Helical" evidence="6">
    <location>
        <begin position="12"/>
        <end position="30"/>
    </location>
</feature>
<gene>
    <name evidence="8" type="ORF">OUZ56_019576</name>
</gene>
<evidence type="ECO:0000256" key="2">
    <source>
        <dbReference type="ARBA" id="ARBA00022525"/>
    </source>
</evidence>
<comment type="subcellular location">
    <subcellularLocation>
        <location evidence="1">Secreted</location>
    </subcellularLocation>
</comment>
<keyword evidence="6" id="KW-0472">Membrane</keyword>
<dbReference type="Proteomes" id="UP001234178">
    <property type="component" value="Unassembled WGS sequence"/>
</dbReference>
<keyword evidence="5" id="KW-0175">Coiled coil</keyword>
<dbReference type="NCBIfam" id="NF040941">
    <property type="entry name" value="GGGWT_bact"/>
    <property type="match status" value="1"/>
</dbReference>
<dbReference type="Pfam" id="PF00386">
    <property type="entry name" value="C1q"/>
    <property type="match status" value="1"/>
</dbReference>
<evidence type="ECO:0000259" key="7">
    <source>
        <dbReference type="PROSITE" id="PS50871"/>
    </source>
</evidence>
<evidence type="ECO:0000256" key="4">
    <source>
        <dbReference type="ARBA" id="ARBA00023119"/>
    </source>
</evidence>